<keyword evidence="5" id="KW-0819">tRNA processing</keyword>
<organism evidence="11 12">
    <name type="scientific">Pediococcus stilesii</name>
    <dbReference type="NCBI Taxonomy" id="331679"/>
    <lineage>
        <taxon>Bacteria</taxon>
        <taxon>Bacillati</taxon>
        <taxon>Bacillota</taxon>
        <taxon>Bacilli</taxon>
        <taxon>Lactobacillales</taxon>
        <taxon>Lactobacillaceae</taxon>
        <taxon>Pediococcus</taxon>
    </lineage>
</organism>
<comment type="caution">
    <text evidence="11">The sequence shown here is derived from an EMBL/GenBank/DDBJ whole genome shotgun (WGS) entry which is preliminary data.</text>
</comment>
<name>A0A5R9BT75_9LACO</name>
<keyword evidence="11" id="KW-0808">Transferase</keyword>
<evidence type="ECO:0000256" key="4">
    <source>
        <dbReference type="ARBA" id="ARBA00022490"/>
    </source>
</evidence>
<evidence type="ECO:0000256" key="6">
    <source>
        <dbReference type="ARBA" id="ARBA00022723"/>
    </source>
</evidence>
<reference evidence="11 12" key="1">
    <citation type="submission" date="2019-05" db="EMBL/GenBank/DDBJ databases">
        <title>The metagenome of a microbial culture collection derived from dairy environment covers the genomic content of the human microbiome.</title>
        <authorList>
            <person name="Roder T."/>
            <person name="Wuthrich D."/>
            <person name="Sattari Z."/>
            <person name="Von Ah U."/>
            <person name="Bar C."/>
            <person name="Ronchi F."/>
            <person name="Macpherson A.J."/>
            <person name="Ganal-Vonarburg S.C."/>
            <person name="Bruggmann R."/>
            <person name="Vergeres G."/>
        </authorList>
    </citation>
    <scope>NUCLEOTIDE SEQUENCE [LARGE SCALE GENOMIC DNA]</scope>
    <source>
        <strain evidence="11 12">FAM 18815</strain>
    </source>
</reference>
<dbReference type="GO" id="GO:0005737">
    <property type="term" value="C:cytoplasm"/>
    <property type="evidence" value="ECO:0007669"/>
    <property type="project" value="UniProtKB-SubCell"/>
</dbReference>
<dbReference type="RefSeq" id="WP_138474663.1">
    <property type="nucleotide sequence ID" value="NZ_VBTH01000014.1"/>
</dbReference>
<dbReference type="GO" id="GO:0016740">
    <property type="term" value="F:transferase activity"/>
    <property type="evidence" value="ECO:0007669"/>
    <property type="project" value="UniProtKB-KW"/>
</dbReference>
<keyword evidence="7" id="KW-0547">Nucleotide-binding</keyword>
<comment type="subcellular location">
    <subcellularLocation>
        <location evidence="1">Cytoplasm</location>
    </subcellularLocation>
</comment>
<evidence type="ECO:0000313" key="11">
    <source>
        <dbReference type="EMBL" id="TLQ03815.1"/>
    </source>
</evidence>
<evidence type="ECO:0000256" key="8">
    <source>
        <dbReference type="ARBA" id="ARBA00022840"/>
    </source>
</evidence>
<evidence type="ECO:0000313" key="12">
    <source>
        <dbReference type="Proteomes" id="UP000305541"/>
    </source>
</evidence>
<dbReference type="InterPro" id="IPR003442">
    <property type="entry name" value="T6A_TsaE"/>
</dbReference>
<keyword evidence="6" id="KW-0479">Metal-binding</keyword>
<evidence type="ECO:0000256" key="3">
    <source>
        <dbReference type="ARBA" id="ARBA00019010"/>
    </source>
</evidence>
<proteinExistence type="inferred from homology"/>
<dbReference type="SUPFAM" id="SSF52540">
    <property type="entry name" value="P-loop containing nucleoside triphosphate hydrolases"/>
    <property type="match status" value="1"/>
</dbReference>
<dbReference type="GO" id="GO:0046872">
    <property type="term" value="F:metal ion binding"/>
    <property type="evidence" value="ECO:0007669"/>
    <property type="project" value="UniProtKB-KW"/>
</dbReference>
<gene>
    <name evidence="11" type="primary">tsaE</name>
    <name evidence="11" type="ORF">FEZ51_07860</name>
</gene>
<comment type="similarity">
    <text evidence="2">Belongs to the TsaE family.</text>
</comment>
<dbReference type="PANTHER" id="PTHR33540:SF2">
    <property type="entry name" value="TRNA THREONYLCARBAMOYLADENOSINE BIOSYNTHESIS PROTEIN TSAE"/>
    <property type="match status" value="1"/>
</dbReference>
<dbReference type="NCBIfam" id="TIGR00150">
    <property type="entry name" value="T6A_YjeE"/>
    <property type="match status" value="1"/>
</dbReference>
<dbReference type="Proteomes" id="UP000305541">
    <property type="component" value="Unassembled WGS sequence"/>
</dbReference>
<dbReference type="PANTHER" id="PTHR33540">
    <property type="entry name" value="TRNA THREONYLCARBAMOYLADENOSINE BIOSYNTHESIS PROTEIN TSAE"/>
    <property type="match status" value="1"/>
</dbReference>
<dbReference type="Pfam" id="PF02367">
    <property type="entry name" value="TsaE"/>
    <property type="match status" value="1"/>
</dbReference>
<dbReference type="GO" id="GO:0005524">
    <property type="term" value="F:ATP binding"/>
    <property type="evidence" value="ECO:0007669"/>
    <property type="project" value="UniProtKB-KW"/>
</dbReference>
<keyword evidence="9" id="KW-0460">Magnesium</keyword>
<protein>
    <recommendedName>
        <fullName evidence="3">tRNA threonylcarbamoyladenosine biosynthesis protein TsaE</fullName>
    </recommendedName>
    <alternativeName>
        <fullName evidence="10">t(6)A37 threonylcarbamoyladenosine biosynthesis protein TsaE</fullName>
    </alternativeName>
</protein>
<sequence length="157" mass="17888">METYQLRNEAETISFGERIGAFLKPNDVIILDGDLGAGKTTLTKGIAKSLGIQRYVKSPTYTIVHEYRDGRIPLFHIDAYRLEEGGADDIGFDEYFDGNGVMVVEWPQYIEEYLPEEYLKIALDLNSDNTQRFLTVEPNGARYEKIEQAIEDEVNGR</sequence>
<dbReference type="Gene3D" id="3.40.50.300">
    <property type="entry name" value="P-loop containing nucleotide triphosphate hydrolases"/>
    <property type="match status" value="1"/>
</dbReference>
<keyword evidence="8" id="KW-0067">ATP-binding</keyword>
<evidence type="ECO:0000256" key="7">
    <source>
        <dbReference type="ARBA" id="ARBA00022741"/>
    </source>
</evidence>
<dbReference type="EMBL" id="VBTH01000014">
    <property type="protein sequence ID" value="TLQ03815.1"/>
    <property type="molecule type" value="Genomic_DNA"/>
</dbReference>
<dbReference type="GO" id="GO:0002949">
    <property type="term" value="P:tRNA threonylcarbamoyladenosine modification"/>
    <property type="evidence" value="ECO:0007669"/>
    <property type="project" value="InterPro"/>
</dbReference>
<evidence type="ECO:0000256" key="2">
    <source>
        <dbReference type="ARBA" id="ARBA00007599"/>
    </source>
</evidence>
<evidence type="ECO:0000256" key="10">
    <source>
        <dbReference type="ARBA" id="ARBA00032441"/>
    </source>
</evidence>
<evidence type="ECO:0000256" key="5">
    <source>
        <dbReference type="ARBA" id="ARBA00022694"/>
    </source>
</evidence>
<keyword evidence="4" id="KW-0963">Cytoplasm</keyword>
<accession>A0A5R9BT75</accession>
<dbReference type="AlphaFoldDB" id="A0A5R9BT75"/>
<dbReference type="OrthoDB" id="9815896at2"/>
<evidence type="ECO:0000256" key="9">
    <source>
        <dbReference type="ARBA" id="ARBA00022842"/>
    </source>
</evidence>
<dbReference type="InterPro" id="IPR027417">
    <property type="entry name" value="P-loop_NTPase"/>
</dbReference>
<evidence type="ECO:0000256" key="1">
    <source>
        <dbReference type="ARBA" id="ARBA00004496"/>
    </source>
</evidence>